<sequence length="183" mass="20753">MSKKRERNKSEECQCSKCQNKSGKLSSKLDNNPFGINPSQLNGMLGNIDMSQIGNILSAMNKDGFDLNNINIGSVKNMMSGMNGGQNNQELSSIQDMIANMGNSQSTQNNIENQESTNIKYNNNERDNGRYNKKSRNKENITDIEVDENLEMLLSLRKIVSYDKVKFIDKVIELYHKGLFEEK</sequence>
<dbReference type="STRING" id="94869.SAMN04488529_104214"/>
<dbReference type="Proteomes" id="UP000198597">
    <property type="component" value="Unassembled WGS sequence"/>
</dbReference>
<organism evidence="1 2">
    <name type="scientific">Clostridium gasigenes</name>
    <dbReference type="NCBI Taxonomy" id="94869"/>
    <lineage>
        <taxon>Bacteria</taxon>
        <taxon>Bacillati</taxon>
        <taxon>Bacillota</taxon>
        <taxon>Clostridia</taxon>
        <taxon>Eubacteriales</taxon>
        <taxon>Clostridiaceae</taxon>
        <taxon>Clostridium</taxon>
    </lineage>
</organism>
<dbReference type="OrthoDB" id="1933760at2"/>
<protein>
    <submittedName>
        <fullName evidence="1">Uncharacterized protein</fullName>
    </submittedName>
</protein>
<evidence type="ECO:0000313" key="1">
    <source>
        <dbReference type="EMBL" id="SDP37960.1"/>
    </source>
</evidence>
<reference evidence="1 2" key="1">
    <citation type="submission" date="2016-10" db="EMBL/GenBank/DDBJ databases">
        <authorList>
            <person name="de Groot N.N."/>
        </authorList>
    </citation>
    <scope>NUCLEOTIDE SEQUENCE [LARGE SCALE GENOMIC DNA]</scope>
    <source>
        <strain evidence="1 2">DSM 12272</strain>
    </source>
</reference>
<proteinExistence type="predicted"/>
<keyword evidence="2" id="KW-1185">Reference proteome</keyword>
<evidence type="ECO:0000313" key="2">
    <source>
        <dbReference type="Proteomes" id="UP000198597"/>
    </source>
</evidence>
<accession>A0A1H0S873</accession>
<name>A0A1H0S873_9CLOT</name>
<dbReference type="RefSeq" id="WP_089968863.1">
    <property type="nucleotide sequence ID" value="NZ_FNJM01000004.1"/>
</dbReference>
<gene>
    <name evidence="1" type="ORF">SAMN04488529_104214</name>
</gene>
<dbReference type="AlphaFoldDB" id="A0A1H0S873"/>
<dbReference type="EMBL" id="FNJM01000004">
    <property type="protein sequence ID" value="SDP37960.1"/>
    <property type="molecule type" value="Genomic_DNA"/>
</dbReference>